<proteinExistence type="predicted"/>
<dbReference type="Pfam" id="PF03872">
    <property type="entry name" value="RseA_N"/>
    <property type="match status" value="1"/>
</dbReference>
<dbReference type="SUPFAM" id="SSF89069">
    <property type="entry name" value="N-terminal, cytoplasmic domain of anti-sigmaE factor RseA"/>
    <property type="match status" value="1"/>
</dbReference>
<comment type="caution">
    <text evidence="2">The sequence shown here is derived from an EMBL/GenBank/DDBJ whole genome shotgun (WGS) entry which is preliminary data.</text>
</comment>
<dbReference type="AlphaFoldDB" id="A0A640WFW0"/>
<dbReference type="PANTHER" id="PTHR38104:SF1">
    <property type="entry name" value="ANTI-SIGMA-E FACTOR RSEA"/>
    <property type="match status" value="1"/>
</dbReference>
<dbReference type="CDD" id="cd16328">
    <property type="entry name" value="RseA_N"/>
    <property type="match status" value="1"/>
</dbReference>
<evidence type="ECO:0000259" key="1">
    <source>
        <dbReference type="Pfam" id="PF03872"/>
    </source>
</evidence>
<name>A0A640WFW0_9GAMM</name>
<dbReference type="EMBL" id="VTPX01000003">
    <property type="protein sequence ID" value="KAA0019147.1"/>
    <property type="molecule type" value="Genomic_DNA"/>
</dbReference>
<accession>A0A640WFW0</accession>
<keyword evidence="3" id="KW-1185">Reference proteome</keyword>
<dbReference type="GO" id="GO:0016989">
    <property type="term" value="F:sigma factor antagonist activity"/>
    <property type="evidence" value="ECO:0007669"/>
    <property type="project" value="InterPro"/>
</dbReference>
<reference evidence="2 3" key="1">
    <citation type="submission" date="2019-08" db="EMBL/GenBank/DDBJ databases">
        <title>Bioinformatics analysis of the strain L3 and L5.</title>
        <authorList>
            <person name="Li X."/>
        </authorList>
    </citation>
    <scope>NUCLEOTIDE SEQUENCE [LARGE SCALE GENOMIC DNA]</scope>
    <source>
        <strain evidence="2 3">L3</strain>
    </source>
</reference>
<dbReference type="InterPro" id="IPR036147">
    <property type="entry name" value="Anti-sigma_E_RseA_N_sf"/>
</dbReference>
<dbReference type="PANTHER" id="PTHR38104">
    <property type="match status" value="1"/>
</dbReference>
<feature type="domain" description="Anti sigma-E protein RseA N-terminal" evidence="1">
    <location>
        <begin position="5"/>
        <end position="78"/>
    </location>
</feature>
<dbReference type="RefSeq" id="WP_149434736.1">
    <property type="nucleotide sequence ID" value="NZ_VTPX01000003.1"/>
</dbReference>
<dbReference type="InterPro" id="IPR005572">
    <property type="entry name" value="Anti-sigma_E_RseA_N"/>
</dbReference>
<dbReference type="Gene3D" id="1.10.10.880">
    <property type="entry name" value="Anti sigma-E protein RseA, N-terminal domain"/>
    <property type="match status" value="1"/>
</dbReference>
<gene>
    <name evidence="2" type="ORF">F0A16_07325</name>
</gene>
<dbReference type="InterPro" id="IPR052383">
    <property type="entry name" value="Anti-sigma-E_RseA-like"/>
</dbReference>
<organism evidence="2 3">
    <name type="scientific">Salinicola corii</name>
    <dbReference type="NCBI Taxonomy" id="2606937"/>
    <lineage>
        <taxon>Bacteria</taxon>
        <taxon>Pseudomonadati</taxon>
        <taxon>Pseudomonadota</taxon>
        <taxon>Gammaproteobacteria</taxon>
        <taxon>Oceanospirillales</taxon>
        <taxon>Halomonadaceae</taxon>
        <taxon>Salinicola</taxon>
    </lineage>
</organism>
<evidence type="ECO:0000313" key="3">
    <source>
        <dbReference type="Proteomes" id="UP000466024"/>
    </source>
</evidence>
<evidence type="ECO:0000313" key="2">
    <source>
        <dbReference type="EMBL" id="KAA0019147.1"/>
    </source>
</evidence>
<dbReference type="Proteomes" id="UP000466024">
    <property type="component" value="Unassembled WGS sequence"/>
</dbReference>
<sequence>MKQVHESFSALMDNEADEFDLRRVLKTLDASSQESDTWRRYHLARSMIRRERDAIVDIDISGDVMAALVDEPVPVQEPAGQPGKRHSFSMMGGAAVAAAVSLMVITGVQVYNGQFGGDTTTASDVATSSGNAPQGGGVQASLAVDAAPNDQSGAMQASMQAPVSNGLPYSLDGGGLGNGNGLMTVGEQVMRPMFLSPNARQSPSVDLEQAQTLESYLERHSIGAAYSTGDNWMPLLRTPGSLSAQADGAGATEAR</sequence>
<protein>
    <submittedName>
        <fullName evidence="2">Sigma-E factor negative regulatory protein</fullName>
    </submittedName>
</protein>